<comment type="caution">
    <text evidence="2">The sequence shown here is derived from an EMBL/GenBank/DDBJ whole genome shotgun (WGS) entry which is preliminary data.</text>
</comment>
<feature type="compositionally biased region" description="Polar residues" evidence="1">
    <location>
        <begin position="15"/>
        <end position="25"/>
    </location>
</feature>
<dbReference type="EMBL" id="WKFB01000404">
    <property type="protein sequence ID" value="KAF6724129.1"/>
    <property type="molecule type" value="Genomic_DNA"/>
</dbReference>
<accession>A0A834C7N0</accession>
<proteinExistence type="predicted"/>
<evidence type="ECO:0000256" key="1">
    <source>
        <dbReference type="SAM" id="MobiDB-lite"/>
    </source>
</evidence>
<feature type="region of interest" description="Disordered" evidence="1">
    <location>
        <begin position="85"/>
        <end position="120"/>
    </location>
</feature>
<evidence type="ECO:0000313" key="3">
    <source>
        <dbReference type="Proteomes" id="UP000646548"/>
    </source>
</evidence>
<protein>
    <submittedName>
        <fullName evidence="2">Uncharacterized protein</fullName>
    </submittedName>
</protein>
<sequence>MNPAPSPPVRAGHTSPASSQKNGSTEETEKQQCAAADNLRRRQLRTDAAFTAPPTSQPNEGKEENVSEDYKQAKRARLCVFVAPSGRNGQRMRREDEAPSSRCFGSVAAEETEHPPMSAV</sequence>
<organism evidence="2 3">
    <name type="scientific">Oryzias melastigma</name>
    <name type="common">Marine medaka</name>
    <dbReference type="NCBI Taxonomy" id="30732"/>
    <lineage>
        <taxon>Eukaryota</taxon>
        <taxon>Metazoa</taxon>
        <taxon>Chordata</taxon>
        <taxon>Craniata</taxon>
        <taxon>Vertebrata</taxon>
        <taxon>Euteleostomi</taxon>
        <taxon>Actinopterygii</taxon>
        <taxon>Neopterygii</taxon>
        <taxon>Teleostei</taxon>
        <taxon>Neoteleostei</taxon>
        <taxon>Acanthomorphata</taxon>
        <taxon>Ovalentaria</taxon>
        <taxon>Atherinomorphae</taxon>
        <taxon>Beloniformes</taxon>
        <taxon>Adrianichthyidae</taxon>
        <taxon>Oryziinae</taxon>
        <taxon>Oryzias</taxon>
    </lineage>
</organism>
<feature type="region of interest" description="Disordered" evidence="1">
    <location>
        <begin position="1"/>
        <end position="72"/>
    </location>
</feature>
<reference evidence="2" key="1">
    <citation type="journal article" name="BMC Genomics">
        <title>Long-read sequencing and de novo genome assembly of marine medaka (Oryzias melastigma).</title>
        <authorList>
            <person name="Liang P."/>
            <person name="Saqib H.S.A."/>
            <person name="Ni X."/>
            <person name="Shen Y."/>
        </authorList>
    </citation>
    <scope>NUCLEOTIDE SEQUENCE</scope>
    <source>
        <strain evidence="2">Bigg-433</strain>
    </source>
</reference>
<evidence type="ECO:0000313" key="2">
    <source>
        <dbReference type="EMBL" id="KAF6724129.1"/>
    </source>
</evidence>
<dbReference type="Proteomes" id="UP000646548">
    <property type="component" value="Unassembled WGS sequence"/>
</dbReference>
<gene>
    <name evidence="2" type="ORF">FQA47_003573</name>
</gene>
<feature type="compositionally biased region" description="Basic and acidic residues" evidence="1">
    <location>
        <begin position="60"/>
        <end position="72"/>
    </location>
</feature>
<dbReference type="AlphaFoldDB" id="A0A834C7N0"/>
<name>A0A834C7N0_ORYME</name>